<evidence type="ECO:0000256" key="4">
    <source>
        <dbReference type="ARBA" id="ARBA00022490"/>
    </source>
</evidence>
<dbReference type="PANTHER" id="PTHR11097:SF9">
    <property type="entry name" value="EXOSOME COMPLEX COMPONENT RRP43"/>
    <property type="match status" value="1"/>
</dbReference>
<reference evidence="12 13" key="1">
    <citation type="journal article" date="2017" name="Nat. Ecol. Evol.">
        <title>Scallop genome provides insights into evolution of bilaterian karyotype and development.</title>
        <authorList>
            <person name="Wang S."/>
            <person name="Zhang J."/>
            <person name="Jiao W."/>
            <person name="Li J."/>
            <person name="Xun X."/>
            <person name="Sun Y."/>
            <person name="Guo X."/>
            <person name="Huan P."/>
            <person name="Dong B."/>
            <person name="Zhang L."/>
            <person name="Hu X."/>
            <person name="Sun X."/>
            <person name="Wang J."/>
            <person name="Zhao C."/>
            <person name="Wang Y."/>
            <person name="Wang D."/>
            <person name="Huang X."/>
            <person name="Wang R."/>
            <person name="Lv J."/>
            <person name="Li Y."/>
            <person name="Zhang Z."/>
            <person name="Liu B."/>
            <person name="Lu W."/>
            <person name="Hui Y."/>
            <person name="Liang J."/>
            <person name="Zhou Z."/>
            <person name="Hou R."/>
            <person name="Li X."/>
            <person name="Liu Y."/>
            <person name="Li H."/>
            <person name="Ning X."/>
            <person name="Lin Y."/>
            <person name="Zhao L."/>
            <person name="Xing Q."/>
            <person name="Dou J."/>
            <person name="Li Y."/>
            <person name="Mao J."/>
            <person name="Guo H."/>
            <person name="Dou H."/>
            <person name="Li T."/>
            <person name="Mu C."/>
            <person name="Jiang W."/>
            <person name="Fu Q."/>
            <person name="Fu X."/>
            <person name="Miao Y."/>
            <person name="Liu J."/>
            <person name="Yu Q."/>
            <person name="Li R."/>
            <person name="Liao H."/>
            <person name="Li X."/>
            <person name="Kong Y."/>
            <person name="Jiang Z."/>
            <person name="Chourrout D."/>
            <person name="Li R."/>
            <person name="Bao Z."/>
        </authorList>
    </citation>
    <scope>NUCLEOTIDE SEQUENCE [LARGE SCALE GENOMIC DNA]</scope>
    <source>
        <strain evidence="12 13">PY_sf001</strain>
    </source>
</reference>
<dbReference type="GO" id="GO:0035925">
    <property type="term" value="F:mRNA 3'-UTR AU-rich region binding"/>
    <property type="evidence" value="ECO:0007669"/>
    <property type="project" value="TreeGrafter"/>
</dbReference>
<comment type="caution">
    <text evidence="12">The sequence shown here is derived from an EMBL/GenBank/DDBJ whole genome shotgun (WGS) entry which is preliminary data.</text>
</comment>
<keyword evidence="8" id="KW-0539">Nucleus</keyword>
<dbReference type="AlphaFoldDB" id="A0A210Q984"/>
<evidence type="ECO:0000313" key="12">
    <source>
        <dbReference type="EMBL" id="OWF45291.1"/>
    </source>
</evidence>
<dbReference type="InterPro" id="IPR001247">
    <property type="entry name" value="ExoRNase_PH_dom1"/>
</dbReference>
<evidence type="ECO:0000256" key="5">
    <source>
        <dbReference type="ARBA" id="ARBA00022552"/>
    </source>
</evidence>
<organism evidence="12 13">
    <name type="scientific">Mizuhopecten yessoensis</name>
    <name type="common">Japanese scallop</name>
    <name type="synonym">Patinopecten yessoensis</name>
    <dbReference type="NCBI Taxonomy" id="6573"/>
    <lineage>
        <taxon>Eukaryota</taxon>
        <taxon>Metazoa</taxon>
        <taxon>Spiralia</taxon>
        <taxon>Lophotrochozoa</taxon>
        <taxon>Mollusca</taxon>
        <taxon>Bivalvia</taxon>
        <taxon>Autobranchia</taxon>
        <taxon>Pteriomorphia</taxon>
        <taxon>Pectinida</taxon>
        <taxon>Pectinoidea</taxon>
        <taxon>Pectinidae</taxon>
        <taxon>Mizuhopecten</taxon>
    </lineage>
</organism>
<dbReference type="GO" id="GO:0000467">
    <property type="term" value="P:exonucleolytic trimming to generate mature 3'-end of 5.8S rRNA from tricistronic rRNA transcript (SSU-rRNA, 5.8S rRNA, LSU-rRNA)"/>
    <property type="evidence" value="ECO:0007669"/>
    <property type="project" value="TreeGrafter"/>
</dbReference>
<gene>
    <name evidence="12" type="ORF">KP79_PYT12738</name>
</gene>
<proteinExistence type="inferred from homology"/>
<dbReference type="Pfam" id="PF01138">
    <property type="entry name" value="RNase_PH"/>
    <property type="match status" value="1"/>
</dbReference>
<protein>
    <recommendedName>
        <fullName evidence="9">Ribosomal RNA-processing protein 43</fullName>
    </recommendedName>
</protein>
<dbReference type="Proteomes" id="UP000242188">
    <property type="component" value="Unassembled WGS sequence"/>
</dbReference>
<name>A0A210Q984_MIZYE</name>
<evidence type="ECO:0000256" key="9">
    <source>
        <dbReference type="ARBA" id="ARBA00030617"/>
    </source>
</evidence>
<keyword evidence="7" id="KW-0694">RNA-binding</keyword>
<dbReference type="SUPFAM" id="SSF55666">
    <property type="entry name" value="Ribonuclease PH domain 2-like"/>
    <property type="match status" value="1"/>
</dbReference>
<dbReference type="OrthoDB" id="45882at2759"/>
<evidence type="ECO:0000256" key="1">
    <source>
        <dbReference type="ARBA" id="ARBA00004496"/>
    </source>
</evidence>
<dbReference type="GO" id="GO:0071035">
    <property type="term" value="P:nuclear polyadenylation-dependent rRNA catabolic process"/>
    <property type="evidence" value="ECO:0007669"/>
    <property type="project" value="TreeGrafter"/>
</dbReference>
<dbReference type="PANTHER" id="PTHR11097">
    <property type="entry name" value="EXOSOME COMPLEX EXONUCLEASE RIBOSOMAL RNA PROCESSING PROTEIN"/>
    <property type="match status" value="1"/>
</dbReference>
<evidence type="ECO:0000256" key="3">
    <source>
        <dbReference type="ARBA" id="ARBA00006678"/>
    </source>
</evidence>
<dbReference type="GO" id="GO:0005730">
    <property type="term" value="C:nucleolus"/>
    <property type="evidence" value="ECO:0007669"/>
    <property type="project" value="UniProtKB-SubCell"/>
</dbReference>
<dbReference type="InterPro" id="IPR015847">
    <property type="entry name" value="ExoRNase_PH_dom2"/>
</dbReference>
<evidence type="ECO:0000256" key="8">
    <source>
        <dbReference type="ARBA" id="ARBA00023242"/>
    </source>
</evidence>
<dbReference type="GO" id="GO:0000176">
    <property type="term" value="C:nuclear exosome (RNase complex)"/>
    <property type="evidence" value="ECO:0007669"/>
    <property type="project" value="TreeGrafter"/>
</dbReference>
<dbReference type="InterPro" id="IPR050590">
    <property type="entry name" value="Exosome_comp_Rrp42_subfam"/>
</dbReference>
<comment type="similarity">
    <text evidence="3">Belongs to the RNase PH family.</text>
</comment>
<dbReference type="GO" id="GO:0034473">
    <property type="term" value="P:U1 snRNA 3'-end processing"/>
    <property type="evidence" value="ECO:0007669"/>
    <property type="project" value="TreeGrafter"/>
</dbReference>
<dbReference type="InterPro" id="IPR036345">
    <property type="entry name" value="ExoRNase_PH_dom2_sf"/>
</dbReference>
<evidence type="ECO:0000256" key="7">
    <source>
        <dbReference type="ARBA" id="ARBA00022884"/>
    </source>
</evidence>
<keyword evidence="6" id="KW-0271">Exosome</keyword>
<evidence type="ECO:0000259" key="11">
    <source>
        <dbReference type="Pfam" id="PF03725"/>
    </source>
</evidence>
<dbReference type="Pfam" id="PF03725">
    <property type="entry name" value="RNase_PH_C"/>
    <property type="match status" value="1"/>
</dbReference>
<evidence type="ECO:0000256" key="2">
    <source>
        <dbReference type="ARBA" id="ARBA00004604"/>
    </source>
</evidence>
<dbReference type="InterPro" id="IPR033196">
    <property type="entry name" value="Rrp43"/>
</dbReference>
<evidence type="ECO:0000256" key="6">
    <source>
        <dbReference type="ARBA" id="ARBA00022835"/>
    </source>
</evidence>
<feature type="domain" description="Exoribonuclease phosphorolytic" evidence="10">
    <location>
        <begin position="23"/>
        <end position="158"/>
    </location>
</feature>
<dbReference type="FunFam" id="3.30.230.70:FF:000017">
    <property type="entry name" value="Exosome complex component Rrp42"/>
    <property type="match status" value="1"/>
</dbReference>
<dbReference type="SUPFAM" id="SSF54211">
    <property type="entry name" value="Ribosomal protein S5 domain 2-like"/>
    <property type="match status" value="1"/>
</dbReference>
<sequence>MADDFKYGPHEKDVRPDGRELGEFRRTVLNIGCITTAEGSALVKLGNTTIMCGIKAELAAPKPAEPDRGFIVPNVQLTPLCSPHFRPGPPSEQAQVMSQFIAEVIKNSGCVDCQNLCVVPGKLVWVLHCDLMCLDYDGNVYDTAVLALLAAFRNTRLPHVEEKEEVPEVTMDKTCSLIVSSQPVSSTFSIFDDRILFVDPTVEEEGLATGMVTVVTVGNKLCMVHKPGGSPLKSEQLLTCFDRAFDRSKEVLRLIEETILSVER</sequence>
<keyword evidence="13" id="KW-1185">Reference proteome</keyword>
<comment type="subcellular location">
    <subcellularLocation>
        <location evidence="1">Cytoplasm</location>
    </subcellularLocation>
    <subcellularLocation>
        <location evidence="2">Nucleus</location>
        <location evidence="2">Nucleolus</location>
    </subcellularLocation>
</comment>
<feature type="domain" description="Exoribonuclease phosphorolytic" evidence="11">
    <location>
        <begin position="182"/>
        <end position="246"/>
    </location>
</feature>
<dbReference type="InterPro" id="IPR027408">
    <property type="entry name" value="PNPase/RNase_PH_dom_sf"/>
</dbReference>
<keyword evidence="5" id="KW-0698">rRNA processing</keyword>
<dbReference type="STRING" id="6573.A0A210Q984"/>
<dbReference type="GO" id="GO:0034475">
    <property type="term" value="P:U4 snRNA 3'-end processing"/>
    <property type="evidence" value="ECO:0007669"/>
    <property type="project" value="TreeGrafter"/>
</dbReference>
<evidence type="ECO:0000259" key="10">
    <source>
        <dbReference type="Pfam" id="PF01138"/>
    </source>
</evidence>
<dbReference type="Gene3D" id="3.30.230.70">
    <property type="entry name" value="GHMP Kinase, N-terminal domain"/>
    <property type="match status" value="1"/>
</dbReference>
<accession>A0A210Q984</accession>
<dbReference type="GO" id="GO:0071038">
    <property type="term" value="P:TRAMP-dependent tRNA surveillance pathway"/>
    <property type="evidence" value="ECO:0007669"/>
    <property type="project" value="TreeGrafter"/>
</dbReference>
<evidence type="ECO:0000313" key="13">
    <source>
        <dbReference type="Proteomes" id="UP000242188"/>
    </source>
</evidence>
<keyword evidence="4" id="KW-0963">Cytoplasm</keyword>
<dbReference type="GO" id="GO:0034476">
    <property type="term" value="P:U5 snRNA 3'-end processing"/>
    <property type="evidence" value="ECO:0007669"/>
    <property type="project" value="TreeGrafter"/>
</dbReference>
<dbReference type="GO" id="GO:0000177">
    <property type="term" value="C:cytoplasmic exosome (RNase complex)"/>
    <property type="evidence" value="ECO:0007669"/>
    <property type="project" value="TreeGrafter"/>
</dbReference>
<dbReference type="CDD" id="cd11369">
    <property type="entry name" value="RNase_PH_RRP43"/>
    <property type="match status" value="1"/>
</dbReference>
<dbReference type="InterPro" id="IPR020568">
    <property type="entry name" value="Ribosomal_Su5_D2-typ_SF"/>
</dbReference>
<dbReference type="GO" id="GO:0016075">
    <property type="term" value="P:rRNA catabolic process"/>
    <property type="evidence" value="ECO:0007669"/>
    <property type="project" value="TreeGrafter"/>
</dbReference>
<dbReference type="EMBL" id="NEDP02004526">
    <property type="protein sequence ID" value="OWF45291.1"/>
    <property type="molecule type" value="Genomic_DNA"/>
</dbReference>
<dbReference type="GO" id="GO:0071028">
    <property type="term" value="P:nuclear mRNA surveillance"/>
    <property type="evidence" value="ECO:0007669"/>
    <property type="project" value="TreeGrafter"/>
</dbReference>